<dbReference type="HOGENOM" id="CLU_013985_3_4_11"/>
<name>D9XPE6_9ACTN</name>
<feature type="domain" description="N-acetyltransferase" evidence="1">
    <location>
        <begin position="47"/>
        <end position="211"/>
    </location>
</feature>
<gene>
    <name evidence="2" type="ORF">SSRG_06262</name>
</gene>
<dbReference type="Gene3D" id="3.40.630.30">
    <property type="match status" value="1"/>
</dbReference>
<accession>D9XPE6</accession>
<sequence>MVLNDERAGPARLPWRRWVPGDIRWSSPGNGVHTAAMEPVTIETDRLLLRAFTSADVDAVHRACQDDDIQFYTPVPVPYRRADAEKLVHEKLPSQWAEDRDYTLGAFRKDTGALVGSYCLTLVSRGVWELGYWAVKEQRGQGFSVEAARAVCDWGWTTLEVHRIEWWAMVGNTGSRAVAERLGFTVEGTLRSRGIANDGKPHDWWVGGLLRP</sequence>
<dbReference type="PANTHER" id="PTHR43792">
    <property type="entry name" value="GNAT FAMILY, PUTATIVE (AFU_ORTHOLOGUE AFUA_3G00765)-RELATED-RELATED"/>
    <property type="match status" value="1"/>
</dbReference>
<dbReference type="InterPro" id="IPR051531">
    <property type="entry name" value="N-acetyltransferase"/>
</dbReference>
<organism evidence="2 3">
    <name type="scientific">Streptomyces griseoflavus Tu4000</name>
    <dbReference type="NCBI Taxonomy" id="467200"/>
    <lineage>
        <taxon>Bacteria</taxon>
        <taxon>Bacillati</taxon>
        <taxon>Actinomycetota</taxon>
        <taxon>Actinomycetes</taxon>
        <taxon>Kitasatosporales</taxon>
        <taxon>Streptomycetaceae</taxon>
        <taxon>Streptomyces</taxon>
    </lineage>
</organism>
<dbReference type="STRING" id="467200.SSRG_06262"/>
<dbReference type="Proteomes" id="UP000002968">
    <property type="component" value="Unassembled WGS sequence"/>
</dbReference>
<dbReference type="PROSITE" id="PS51186">
    <property type="entry name" value="GNAT"/>
    <property type="match status" value="1"/>
</dbReference>
<proteinExistence type="predicted"/>
<evidence type="ECO:0000313" key="2">
    <source>
        <dbReference type="EMBL" id="EFL43458.1"/>
    </source>
</evidence>
<evidence type="ECO:0000259" key="1">
    <source>
        <dbReference type="PROSITE" id="PS51186"/>
    </source>
</evidence>
<dbReference type="eggNOG" id="COG1670">
    <property type="taxonomic scope" value="Bacteria"/>
</dbReference>
<evidence type="ECO:0000313" key="3">
    <source>
        <dbReference type="Proteomes" id="UP000002968"/>
    </source>
</evidence>
<dbReference type="AlphaFoldDB" id="D9XPE6"/>
<dbReference type="Pfam" id="PF13302">
    <property type="entry name" value="Acetyltransf_3"/>
    <property type="match status" value="1"/>
</dbReference>
<protein>
    <submittedName>
        <fullName evidence="2">Acetyltransferase</fullName>
    </submittedName>
</protein>
<dbReference type="GO" id="GO:0016747">
    <property type="term" value="F:acyltransferase activity, transferring groups other than amino-acyl groups"/>
    <property type="evidence" value="ECO:0007669"/>
    <property type="project" value="InterPro"/>
</dbReference>
<reference evidence="2" key="1">
    <citation type="submission" date="2009-02" db="EMBL/GenBank/DDBJ databases">
        <title>Annotation of Streptomyces griseoflavus strain Tu4000.</title>
        <authorList>
            <consortium name="The Broad Institute Genome Sequencing Platform"/>
            <consortium name="Broad Institute Microbial Sequencing Center"/>
            <person name="Fischbach M."/>
            <person name="Godfrey P."/>
            <person name="Ward D."/>
            <person name="Young S."/>
            <person name="Zeng Q."/>
            <person name="Koehrsen M."/>
            <person name="Alvarado L."/>
            <person name="Berlin A.M."/>
            <person name="Bochicchio J."/>
            <person name="Borenstein D."/>
            <person name="Chapman S.B."/>
            <person name="Chen Z."/>
            <person name="Engels R."/>
            <person name="Freedman E."/>
            <person name="Gellesch M."/>
            <person name="Goldberg J."/>
            <person name="Griggs A."/>
            <person name="Gujja S."/>
            <person name="Heilman E.R."/>
            <person name="Heiman D.I."/>
            <person name="Hepburn T.A."/>
            <person name="Howarth C."/>
            <person name="Jen D."/>
            <person name="Larson L."/>
            <person name="Lewis B."/>
            <person name="Mehta T."/>
            <person name="Park D."/>
            <person name="Pearson M."/>
            <person name="Richards J."/>
            <person name="Roberts A."/>
            <person name="Saif S."/>
            <person name="Shea T.D."/>
            <person name="Shenoy N."/>
            <person name="Sisk P."/>
            <person name="Stolte C."/>
            <person name="Sykes S.N."/>
            <person name="Thomson T."/>
            <person name="Walk T."/>
            <person name="White J."/>
            <person name="Yandava C."/>
            <person name="Straight P."/>
            <person name="Clardy J."/>
            <person name="Hung D."/>
            <person name="Kolter R."/>
            <person name="Mekalanos J."/>
            <person name="Walker S."/>
            <person name="Walsh C.T."/>
            <person name="Wieland-Brown L.C."/>
            <person name="Haas B."/>
            <person name="Nusbaum C."/>
            <person name="Birren B."/>
        </authorList>
    </citation>
    <scope>NUCLEOTIDE SEQUENCE [LARGE SCALE GENOMIC DNA]</scope>
    <source>
        <strain evidence="2">Tu4000</strain>
    </source>
</reference>
<dbReference type="SUPFAM" id="SSF55729">
    <property type="entry name" value="Acyl-CoA N-acyltransferases (Nat)"/>
    <property type="match status" value="1"/>
</dbReference>
<dbReference type="InterPro" id="IPR016181">
    <property type="entry name" value="Acyl_CoA_acyltransferase"/>
</dbReference>
<dbReference type="InterPro" id="IPR000182">
    <property type="entry name" value="GNAT_dom"/>
</dbReference>
<dbReference type="EMBL" id="GG657758">
    <property type="protein sequence ID" value="EFL43458.1"/>
    <property type="molecule type" value="Genomic_DNA"/>
</dbReference>
<keyword evidence="3" id="KW-1185">Reference proteome</keyword>